<comment type="caution">
    <text evidence="16">The sequence shown here is derived from an EMBL/GenBank/DDBJ whole genome shotgun (WGS) entry which is preliminary data.</text>
</comment>
<dbReference type="PATRIC" id="fig|626937.4.peg.391"/>
<dbReference type="Proteomes" id="UP000070366">
    <property type="component" value="Unassembled WGS sequence"/>
</dbReference>
<dbReference type="GO" id="GO:0046872">
    <property type="term" value="F:metal ion binding"/>
    <property type="evidence" value="ECO:0007669"/>
    <property type="project" value="UniProtKB-UniRule"/>
</dbReference>
<dbReference type="InterPro" id="IPR003265">
    <property type="entry name" value="HhH-GPD_domain"/>
</dbReference>
<comment type="function">
    <text evidence="2">Adenine glycosylase active on G-A mispairs. MutY also corrects error-prone DNA synthesis past GO lesions which are due to the oxidatively damaged form of guanine: 7,8-dihydro-8-oxoguanine (8-oxo-dGTP).</text>
</comment>
<reference evidence="16 17" key="1">
    <citation type="submission" date="2016-02" db="EMBL/GenBank/DDBJ databases">
        <authorList>
            <person name="Wen L."/>
            <person name="He K."/>
            <person name="Yang H."/>
        </authorList>
    </citation>
    <scope>NUCLEOTIDE SEQUENCE [LARGE SCALE GENOMIC DNA]</scope>
    <source>
        <strain evidence="16 17">DSM 22607</strain>
    </source>
</reference>
<dbReference type="SUPFAM" id="SSF55811">
    <property type="entry name" value="Nudix"/>
    <property type="match status" value="1"/>
</dbReference>
<dbReference type="EMBL" id="LSZW01000032">
    <property type="protein sequence ID" value="KXK66707.1"/>
    <property type="molecule type" value="Genomic_DNA"/>
</dbReference>
<dbReference type="Pfam" id="PF14815">
    <property type="entry name" value="NUDIX_4"/>
    <property type="match status" value="1"/>
</dbReference>
<dbReference type="Gene3D" id="1.10.1670.10">
    <property type="entry name" value="Helix-hairpin-Helix base-excision DNA repair enzymes (C-terminal)"/>
    <property type="match status" value="1"/>
</dbReference>
<dbReference type="InterPro" id="IPR011257">
    <property type="entry name" value="DNA_glycosylase"/>
</dbReference>
<dbReference type="SUPFAM" id="SSF48150">
    <property type="entry name" value="DNA-glycosylase"/>
    <property type="match status" value="1"/>
</dbReference>
<dbReference type="GO" id="GO:0051539">
    <property type="term" value="F:4 iron, 4 sulfur cluster binding"/>
    <property type="evidence" value="ECO:0007669"/>
    <property type="project" value="UniProtKB-UniRule"/>
</dbReference>
<evidence type="ECO:0000259" key="15">
    <source>
        <dbReference type="SMART" id="SM00478"/>
    </source>
</evidence>
<evidence type="ECO:0000256" key="2">
    <source>
        <dbReference type="ARBA" id="ARBA00002933"/>
    </source>
</evidence>
<dbReference type="Gene3D" id="3.90.79.10">
    <property type="entry name" value="Nucleoside Triphosphate Pyrophosphohydrolase"/>
    <property type="match status" value="1"/>
</dbReference>
<feature type="domain" description="HhH-GPD" evidence="15">
    <location>
        <begin position="46"/>
        <end position="197"/>
    </location>
</feature>
<evidence type="ECO:0000256" key="6">
    <source>
        <dbReference type="ARBA" id="ARBA00022485"/>
    </source>
</evidence>
<keyword evidence="6" id="KW-0004">4Fe-4S</keyword>
<dbReference type="CDD" id="cd00056">
    <property type="entry name" value="ENDO3c"/>
    <property type="match status" value="1"/>
</dbReference>
<organism evidence="16 17">
    <name type="scientific">Christensenella minuta</name>
    <dbReference type="NCBI Taxonomy" id="626937"/>
    <lineage>
        <taxon>Bacteria</taxon>
        <taxon>Bacillati</taxon>
        <taxon>Bacillota</taxon>
        <taxon>Clostridia</taxon>
        <taxon>Christensenellales</taxon>
        <taxon>Christensenellaceae</taxon>
        <taxon>Christensenella</taxon>
    </lineage>
</organism>
<dbReference type="InterPro" id="IPR023170">
    <property type="entry name" value="HhH_base_excis_C"/>
</dbReference>
<dbReference type="KEGG" id="cmiu:B1H56_07385"/>
<evidence type="ECO:0000256" key="14">
    <source>
        <dbReference type="RuleBase" id="RU365096"/>
    </source>
</evidence>
<evidence type="ECO:0000313" key="17">
    <source>
        <dbReference type="Proteomes" id="UP000070366"/>
    </source>
</evidence>
<dbReference type="InterPro" id="IPR005760">
    <property type="entry name" value="A/G_AdeGlyc_MutY"/>
</dbReference>
<dbReference type="PROSITE" id="PS01155">
    <property type="entry name" value="ENDONUCLEASE_III_2"/>
    <property type="match status" value="1"/>
</dbReference>
<accession>A0A136Q7R1</accession>
<dbReference type="GO" id="GO:0006298">
    <property type="term" value="P:mismatch repair"/>
    <property type="evidence" value="ECO:0007669"/>
    <property type="project" value="TreeGrafter"/>
</dbReference>
<evidence type="ECO:0000256" key="10">
    <source>
        <dbReference type="ARBA" id="ARBA00023004"/>
    </source>
</evidence>
<dbReference type="GO" id="GO:0035485">
    <property type="term" value="F:adenine/guanine mispair binding"/>
    <property type="evidence" value="ECO:0007669"/>
    <property type="project" value="TreeGrafter"/>
</dbReference>
<dbReference type="PANTHER" id="PTHR42944">
    <property type="entry name" value="ADENINE DNA GLYCOSYLASE"/>
    <property type="match status" value="1"/>
</dbReference>
<dbReference type="InterPro" id="IPR000445">
    <property type="entry name" value="HhH_motif"/>
</dbReference>
<evidence type="ECO:0000256" key="8">
    <source>
        <dbReference type="ARBA" id="ARBA00022763"/>
    </source>
</evidence>
<dbReference type="InterPro" id="IPR029119">
    <property type="entry name" value="MutY_C"/>
</dbReference>
<evidence type="ECO:0000256" key="4">
    <source>
        <dbReference type="ARBA" id="ARBA00012045"/>
    </source>
</evidence>
<evidence type="ECO:0000256" key="5">
    <source>
        <dbReference type="ARBA" id="ARBA00022023"/>
    </source>
</evidence>
<dbReference type="EC" id="3.2.2.31" evidence="4 14"/>
<comment type="cofactor">
    <cofactor evidence="14">
        <name>[4Fe-4S] cluster</name>
        <dbReference type="ChEBI" id="CHEBI:49883"/>
    </cofactor>
    <text evidence="14">Binds 1 [4Fe-4S] cluster.</text>
</comment>
<evidence type="ECO:0000313" key="16">
    <source>
        <dbReference type="EMBL" id="KXK66707.1"/>
    </source>
</evidence>
<keyword evidence="10 14" id="KW-0408">Iron</keyword>
<name>A0A136Q7R1_9FIRM</name>
<evidence type="ECO:0000256" key="9">
    <source>
        <dbReference type="ARBA" id="ARBA00022801"/>
    </source>
</evidence>
<dbReference type="GO" id="GO:0034039">
    <property type="term" value="F:8-oxo-7,8-dihydroguanine DNA N-glycosylase activity"/>
    <property type="evidence" value="ECO:0007669"/>
    <property type="project" value="TreeGrafter"/>
</dbReference>
<evidence type="ECO:0000256" key="11">
    <source>
        <dbReference type="ARBA" id="ARBA00023014"/>
    </source>
</evidence>
<dbReference type="GO" id="GO:0006284">
    <property type="term" value="P:base-excision repair"/>
    <property type="evidence" value="ECO:0007669"/>
    <property type="project" value="UniProtKB-UniRule"/>
</dbReference>
<keyword evidence="8 14" id="KW-0227">DNA damage</keyword>
<sequence length="365" mass="39802">MLQGAEQTGVLSAITGPLLRWYGKNARILPWRDTPTPYRVWISEIMLQQTRVTAVMPYYERFLCALPSPDALASVPDGELLKLWEGLGYYNRARNLKKAAQIIVKEFGGDLPASFGDLLSLPGIGSYTAGAIASIAFGVPVPAVDGNVLRVISRVLASRSDIADARTKKSMEAALAAIMPRDCAGDFNQALMELGATVCLPNGEPLCKNCPLLPLCRANAENLTGEIPVKAAKKKRRIEARTIFILLSGERVALRKRDKTGLLADLWEFPNVGGALSPVEAEEYLRQNGLRTWKITPVAPAKHIFTHIEWHMTGYLAEAASPAAGFIWCTGEDLAQSHALPSAFRVYTKIAMHELAHGFAPRAGR</sequence>
<dbReference type="Pfam" id="PF00633">
    <property type="entry name" value="HHH"/>
    <property type="match status" value="1"/>
</dbReference>
<evidence type="ECO:0000256" key="7">
    <source>
        <dbReference type="ARBA" id="ARBA00022723"/>
    </source>
</evidence>
<dbReference type="Gene3D" id="1.10.340.30">
    <property type="entry name" value="Hypothetical protein, domain 2"/>
    <property type="match status" value="1"/>
</dbReference>
<evidence type="ECO:0000256" key="12">
    <source>
        <dbReference type="ARBA" id="ARBA00023204"/>
    </source>
</evidence>
<dbReference type="AlphaFoldDB" id="A0A136Q7R1"/>
<evidence type="ECO:0000256" key="3">
    <source>
        <dbReference type="ARBA" id="ARBA00008343"/>
    </source>
</evidence>
<keyword evidence="13 14" id="KW-0326">Glycosidase</keyword>
<gene>
    <name evidence="16" type="ORF">HMPREF3293_00398</name>
</gene>
<dbReference type="GO" id="GO:0000701">
    <property type="term" value="F:purine-specific mismatch base pair DNA N-glycosylase activity"/>
    <property type="evidence" value="ECO:0007669"/>
    <property type="project" value="UniProtKB-EC"/>
</dbReference>
<comment type="catalytic activity">
    <reaction evidence="1 14">
        <text>Hydrolyzes free adenine bases from 7,8-dihydro-8-oxoguanine:adenine mismatched double-stranded DNA, leaving an apurinic site.</text>
        <dbReference type="EC" id="3.2.2.31"/>
    </reaction>
</comment>
<comment type="similarity">
    <text evidence="3 14">Belongs to the Nth/MutY family.</text>
</comment>
<evidence type="ECO:0000256" key="13">
    <source>
        <dbReference type="ARBA" id="ARBA00023295"/>
    </source>
</evidence>
<dbReference type="GO" id="GO:0032357">
    <property type="term" value="F:oxidized purine DNA binding"/>
    <property type="evidence" value="ECO:0007669"/>
    <property type="project" value="TreeGrafter"/>
</dbReference>
<dbReference type="SMART" id="SM00478">
    <property type="entry name" value="ENDO3c"/>
    <property type="match status" value="1"/>
</dbReference>
<dbReference type="Pfam" id="PF00730">
    <property type="entry name" value="HhH-GPD"/>
    <property type="match status" value="1"/>
</dbReference>
<dbReference type="PANTHER" id="PTHR42944:SF1">
    <property type="entry name" value="ADENINE DNA GLYCOSYLASE"/>
    <property type="match status" value="1"/>
</dbReference>
<proteinExistence type="inferred from homology"/>
<dbReference type="OrthoDB" id="9802365at2"/>
<protein>
    <recommendedName>
        <fullName evidence="5 14">Adenine DNA glycosylase</fullName>
        <ecNumber evidence="4 14">3.2.2.31</ecNumber>
    </recommendedName>
</protein>
<keyword evidence="17" id="KW-1185">Reference proteome</keyword>
<dbReference type="NCBIfam" id="TIGR01084">
    <property type="entry name" value="mutY"/>
    <property type="match status" value="1"/>
</dbReference>
<dbReference type="InterPro" id="IPR015797">
    <property type="entry name" value="NUDIX_hydrolase-like_dom_sf"/>
</dbReference>
<dbReference type="FunFam" id="1.10.340.30:FF:000002">
    <property type="entry name" value="Adenine DNA glycosylase"/>
    <property type="match status" value="1"/>
</dbReference>
<evidence type="ECO:0000256" key="1">
    <source>
        <dbReference type="ARBA" id="ARBA00000843"/>
    </source>
</evidence>
<dbReference type="STRING" id="626937.HMPREF3293_00398"/>
<dbReference type="InterPro" id="IPR004036">
    <property type="entry name" value="Endonuclease-III-like_CS2"/>
</dbReference>
<keyword evidence="7" id="KW-0479">Metal-binding</keyword>
<keyword evidence="9" id="KW-0378">Hydrolase</keyword>
<dbReference type="CDD" id="cd03431">
    <property type="entry name" value="NUDIX_DNA_Glycosylase_C-MutY"/>
    <property type="match status" value="1"/>
</dbReference>
<keyword evidence="12" id="KW-0234">DNA repair</keyword>
<dbReference type="RefSeq" id="WP_066523406.1">
    <property type="nucleotide sequence ID" value="NZ_CABMOF010000018.1"/>
</dbReference>
<keyword evidence="11" id="KW-0411">Iron-sulfur</keyword>
<dbReference type="InterPro" id="IPR044298">
    <property type="entry name" value="MIG/MutY"/>
</dbReference>